<reference evidence="1" key="1">
    <citation type="journal article" date="2015" name="Nature">
        <title>Complex archaea that bridge the gap between prokaryotes and eukaryotes.</title>
        <authorList>
            <person name="Spang A."/>
            <person name="Saw J.H."/>
            <person name="Jorgensen S.L."/>
            <person name="Zaremba-Niedzwiedzka K."/>
            <person name="Martijn J."/>
            <person name="Lind A.E."/>
            <person name="van Eijk R."/>
            <person name="Schleper C."/>
            <person name="Guy L."/>
            <person name="Ettema T.J."/>
        </authorList>
    </citation>
    <scope>NUCLEOTIDE SEQUENCE</scope>
</reference>
<organism evidence="1">
    <name type="scientific">marine sediment metagenome</name>
    <dbReference type="NCBI Taxonomy" id="412755"/>
    <lineage>
        <taxon>unclassified sequences</taxon>
        <taxon>metagenomes</taxon>
        <taxon>ecological metagenomes</taxon>
    </lineage>
</organism>
<gene>
    <name evidence="1" type="ORF">LCGC14_0444790</name>
</gene>
<name>A0A0F9T2F4_9ZZZZ</name>
<sequence length="88" mass="9986">MAKSKYLKLSEVPQLLGGGGNQRAAWWEDALATPPGCAYEIELNRRTINGVYATVHKSLKKYAPDGHLRVRQRRTRVFIVNEEPPDDH</sequence>
<evidence type="ECO:0000313" key="1">
    <source>
        <dbReference type="EMBL" id="KKN69007.1"/>
    </source>
</evidence>
<dbReference type="EMBL" id="LAZR01000434">
    <property type="protein sequence ID" value="KKN69007.1"/>
    <property type="molecule type" value="Genomic_DNA"/>
</dbReference>
<accession>A0A0F9T2F4</accession>
<proteinExistence type="predicted"/>
<comment type="caution">
    <text evidence="1">The sequence shown here is derived from an EMBL/GenBank/DDBJ whole genome shotgun (WGS) entry which is preliminary data.</text>
</comment>
<dbReference type="AlphaFoldDB" id="A0A0F9T2F4"/>
<protein>
    <submittedName>
        <fullName evidence="1">Uncharacterized protein</fullName>
    </submittedName>
</protein>